<name>A0AA86JLE4_9CLOT</name>
<sequence>MGNHYLMCGDSTWERDVRKLSASRREVKASLVWTVIFSLLE</sequence>
<dbReference type="AlphaFoldDB" id="A0AA86JLE4"/>
<protein>
    <submittedName>
        <fullName evidence="1">Uncharacterized protein</fullName>
    </submittedName>
</protein>
<organism evidence="1 3">
    <name type="scientific">Clostridium neonatale</name>
    <dbReference type="NCBI Taxonomy" id="137838"/>
    <lineage>
        <taxon>Bacteria</taxon>
        <taxon>Bacillati</taxon>
        <taxon>Bacillota</taxon>
        <taxon>Clostridia</taxon>
        <taxon>Eubacteriales</taxon>
        <taxon>Clostridiaceae</taxon>
        <taxon>Clostridium</taxon>
    </lineage>
</organism>
<dbReference type="EMBL" id="CAKJVE010000004">
    <property type="protein sequence ID" value="CAG9711113.1"/>
    <property type="molecule type" value="Genomic_DNA"/>
</dbReference>
<dbReference type="RefSeq" id="WP_290369857.1">
    <property type="nucleotide sequence ID" value="NZ_CAKJVF010000250.1"/>
</dbReference>
<dbReference type="Proteomes" id="UP001189143">
    <property type="component" value="Unassembled WGS sequence"/>
</dbReference>
<gene>
    <name evidence="2" type="ORF">CNEO2_200044</name>
    <name evidence="1" type="ORF">CNEO_45089</name>
</gene>
<evidence type="ECO:0000313" key="1">
    <source>
        <dbReference type="EMBL" id="CAG9711113.1"/>
    </source>
</evidence>
<evidence type="ECO:0000313" key="3">
    <source>
        <dbReference type="Proteomes" id="UP000789738"/>
    </source>
</evidence>
<proteinExistence type="predicted"/>
<accession>A0AA86JLE4</accession>
<comment type="caution">
    <text evidence="1">The sequence shown here is derived from an EMBL/GenBank/DDBJ whole genome shotgun (WGS) entry which is preliminary data.</text>
</comment>
<reference evidence="1" key="1">
    <citation type="submission" date="2021-10" db="EMBL/GenBank/DDBJ databases">
        <authorList>
            <person name="Mesa V."/>
        </authorList>
    </citation>
    <scope>NUCLEOTIDE SEQUENCE</scope>
    <source>
        <strain evidence="1">CC3_PB</strain>
    </source>
</reference>
<dbReference type="EMBL" id="CAMTCP010000122">
    <property type="protein sequence ID" value="CAI3568238.1"/>
    <property type="molecule type" value="Genomic_DNA"/>
</dbReference>
<reference evidence="2" key="2">
    <citation type="submission" date="2022-10" db="EMBL/GenBank/DDBJ databases">
        <authorList>
            <person name="Aires J."/>
            <person name="Mesa V."/>
        </authorList>
    </citation>
    <scope>NUCLEOTIDE SEQUENCE</scope>
    <source>
        <strain evidence="2">Clostridium neonatale JD116</strain>
    </source>
</reference>
<evidence type="ECO:0000313" key="2">
    <source>
        <dbReference type="EMBL" id="CAI3568238.1"/>
    </source>
</evidence>
<dbReference type="Proteomes" id="UP000789738">
    <property type="component" value="Unassembled WGS sequence"/>
</dbReference>